<dbReference type="EMBL" id="JOWA01000090">
    <property type="protein sequence ID" value="KEZ43873.1"/>
    <property type="molecule type" value="Genomic_DNA"/>
</dbReference>
<evidence type="ECO:0000256" key="1">
    <source>
        <dbReference type="SAM" id="MobiDB-lite"/>
    </source>
</evidence>
<feature type="compositionally biased region" description="Low complexity" evidence="1">
    <location>
        <begin position="328"/>
        <end position="340"/>
    </location>
</feature>
<evidence type="ECO:0000313" key="4">
    <source>
        <dbReference type="Proteomes" id="UP000028545"/>
    </source>
</evidence>
<name>A0A084G961_PSEDA</name>
<feature type="compositionally biased region" description="Polar residues" evidence="1">
    <location>
        <begin position="24"/>
        <end position="35"/>
    </location>
</feature>
<accession>A0A084G961</accession>
<feature type="compositionally biased region" description="Low complexity" evidence="1">
    <location>
        <begin position="417"/>
        <end position="433"/>
    </location>
</feature>
<dbReference type="InterPro" id="IPR051642">
    <property type="entry name" value="SWI6-like"/>
</dbReference>
<dbReference type="OrthoDB" id="5562739at2759"/>
<dbReference type="RefSeq" id="XP_016643672.1">
    <property type="nucleotide sequence ID" value="XM_016786696.1"/>
</dbReference>
<feature type="compositionally biased region" description="Polar residues" evidence="1">
    <location>
        <begin position="264"/>
        <end position="274"/>
    </location>
</feature>
<feature type="region of interest" description="Disordered" evidence="1">
    <location>
        <begin position="258"/>
        <end position="455"/>
    </location>
</feature>
<feature type="region of interest" description="Disordered" evidence="1">
    <location>
        <begin position="1"/>
        <end position="37"/>
    </location>
</feature>
<dbReference type="PANTHER" id="PTHR43828:SF5">
    <property type="entry name" value="TRANSCRIPTIONAL REPRESSOR XBP1"/>
    <property type="match status" value="1"/>
</dbReference>
<dbReference type="GO" id="GO:0003677">
    <property type="term" value="F:DNA binding"/>
    <property type="evidence" value="ECO:0007669"/>
    <property type="project" value="InterPro"/>
</dbReference>
<dbReference type="KEGG" id="sapo:SAPIO_CDS4045"/>
<gene>
    <name evidence="3" type="ORF">SAPIO_CDS4045</name>
</gene>
<reference evidence="3 4" key="1">
    <citation type="journal article" date="2014" name="Genome Announc.">
        <title>Draft genome sequence of the pathogenic fungus Scedosporium apiospermum.</title>
        <authorList>
            <person name="Vandeputte P."/>
            <person name="Ghamrawi S."/>
            <person name="Rechenmann M."/>
            <person name="Iltis A."/>
            <person name="Giraud S."/>
            <person name="Fleury M."/>
            <person name="Thornton C."/>
            <person name="Delhaes L."/>
            <person name="Meyer W."/>
            <person name="Papon N."/>
            <person name="Bouchara J.P."/>
        </authorList>
    </citation>
    <scope>NUCLEOTIDE SEQUENCE [LARGE SCALE GENOMIC DNA]</scope>
    <source>
        <strain evidence="3 4">IHEM 14462</strain>
    </source>
</reference>
<proteinExistence type="predicted"/>
<feature type="domain" description="HTH APSES-type" evidence="2">
    <location>
        <begin position="109"/>
        <end position="227"/>
    </location>
</feature>
<dbReference type="InterPro" id="IPR036887">
    <property type="entry name" value="HTH_APSES_sf"/>
</dbReference>
<dbReference type="GeneID" id="27723117"/>
<evidence type="ECO:0000259" key="2">
    <source>
        <dbReference type="PROSITE" id="PS51299"/>
    </source>
</evidence>
<dbReference type="AlphaFoldDB" id="A0A084G961"/>
<dbReference type="PROSITE" id="PS51299">
    <property type="entry name" value="HTH_APSES"/>
    <property type="match status" value="1"/>
</dbReference>
<dbReference type="GO" id="GO:0000981">
    <property type="term" value="F:DNA-binding transcription factor activity, RNA polymerase II-specific"/>
    <property type="evidence" value="ECO:0007669"/>
    <property type="project" value="UniProtKB-ARBA"/>
</dbReference>
<organism evidence="3 4">
    <name type="scientific">Pseudallescheria apiosperma</name>
    <name type="common">Scedosporium apiospermum</name>
    <dbReference type="NCBI Taxonomy" id="563466"/>
    <lineage>
        <taxon>Eukaryota</taxon>
        <taxon>Fungi</taxon>
        <taxon>Dikarya</taxon>
        <taxon>Ascomycota</taxon>
        <taxon>Pezizomycotina</taxon>
        <taxon>Sordariomycetes</taxon>
        <taxon>Hypocreomycetidae</taxon>
        <taxon>Microascales</taxon>
        <taxon>Microascaceae</taxon>
        <taxon>Scedosporium</taxon>
    </lineage>
</organism>
<dbReference type="HOGENOM" id="CLU_027582_0_0_1"/>
<dbReference type="SUPFAM" id="SSF54616">
    <property type="entry name" value="DNA-binding domain of Mlu1-box binding protein MBP1"/>
    <property type="match status" value="1"/>
</dbReference>
<sequence>MLSLSSLLNPAPPGPPDPRVHASPTFSSPATSYSDTEMLPSFDRPIFSRIKMRDSGSFTKSARPRGTIKFHPYEDVDEAALREIIRFQVTPFGRIRERCAHIPYNSGKKDFYEKTGRESFEVFKYDFRVPGDEMEYTVMWDYNVGLVRMTPFFKCCQYGKTMPAKMLSLNPGLKDITHSITGGAISAQGYWMPYHCARAVCATFCYKIAGALIPIFGPMFPAMCVRPDSPEYGRMTINPRIIADAAREAELNRRHYLSMHSPRGTLSGSNSPRSARTPARSTPEGDLYGSSHHQRQPYNHLRLKPRALCDSPYNTDPEEGCHRSVPDSASSSSSSTTSSAYFYTPTGPTAMQTRSSGWTPANRPPPQVPTPHHREDQYSPSNPWLSAVPRFAPPNPVQQAPPHLRPWLSEGSGAGGDSSSASSSASNGSNSSSIGKRPMESEANSNGHDAGGESLAKSPALARGLRGGATVKVGAGAQVLGAAGPRGLVRRPADGVEKNAALLLMNLSVRDGGGMEECAERAVEELHRAKRRRASSM</sequence>
<dbReference type="OMA" id="HYMSAPN"/>
<dbReference type="InterPro" id="IPR003163">
    <property type="entry name" value="Tscrpt_reg_HTH_APSES-type"/>
</dbReference>
<dbReference type="Gene3D" id="3.10.260.10">
    <property type="entry name" value="Transcription regulator HTH, APSES-type DNA-binding domain"/>
    <property type="match status" value="1"/>
</dbReference>
<protein>
    <recommendedName>
        <fullName evidence="2">HTH APSES-type domain-containing protein</fullName>
    </recommendedName>
</protein>
<feature type="compositionally biased region" description="Polar residues" evidence="1">
    <location>
        <begin position="346"/>
        <end position="359"/>
    </location>
</feature>
<dbReference type="VEuPathDB" id="FungiDB:SAPIO_CDS4045"/>
<dbReference type="GO" id="GO:0033309">
    <property type="term" value="C:SBF transcription complex"/>
    <property type="evidence" value="ECO:0007669"/>
    <property type="project" value="TreeGrafter"/>
</dbReference>
<dbReference type="GO" id="GO:0030907">
    <property type="term" value="C:MBF transcription complex"/>
    <property type="evidence" value="ECO:0007669"/>
    <property type="project" value="TreeGrafter"/>
</dbReference>
<dbReference type="Proteomes" id="UP000028545">
    <property type="component" value="Unassembled WGS sequence"/>
</dbReference>
<dbReference type="PANTHER" id="PTHR43828">
    <property type="entry name" value="ASPARAGINASE"/>
    <property type="match status" value="1"/>
</dbReference>
<comment type="caution">
    <text evidence="3">The sequence shown here is derived from an EMBL/GenBank/DDBJ whole genome shotgun (WGS) entry which is preliminary data.</text>
</comment>
<evidence type="ECO:0000313" key="3">
    <source>
        <dbReference type="EMBL" id="KEZ43873.1"/>
    </source>
</evidence>
<keyword evidence="4" id="KW-1185">Reference proteome</keyword>